<feature type="signal peptide" evidence="1">
    <location>
        <begin position="1"/>
        <end position="19"/>
    </location>
</feature>
<evidence type="ECO:0000313" key="2">
    <source>
        <dbReference type="EMBL" id="AHG91739.1"/>
    </source>
</evidence>
<dbReference type="Proteomes" id="UP000019151">
    <property type="component" value="Chromosome"/>
</dbReference>
<evidence type="ECO:0008006" key="4">
    <source>
        <dbReference type="Google" id="ProtNLM"/>
    </source>
</evidence>
<feature type="chain" id="PRO_5004794335" description="Outer membrane protein beta-barrel domain-containing protein" evidence="1">
    <location>
        <begin position="20"/>
        <end position="160"/>
    </location>
</feature>
<dbReference type="STRING" id="861299.J421_4202"/>
<protein>
    <recommendedName>
        <fullName evidence="4">Outer membrane protein beta-barrel domain-containing protein</fullName>
    </recommendedName>
</protein>
<proteinExistence type="predicted"/>
<gene>
    <name evidence="2" type="ORF">J421_4202</name>
</gene>
<evidence type="ECO:0000313" key="3">
    <source>
        <dbReference type="Proteomes" id="UP000019151"/>
    </source>
</evidence>
<organism evidence="2 3">
    <name type="scientific">Gemmatirosa kalamazoonensis</name>
    <dbReference type="NCBI Taxonomy" id="861299"/>
    <lineage>
        <taxon>Bacteria</taxon>
        <taxon>Pseudomonadati</taxon>
        <taxon>Gemmatimonadota</taxon>
        <taxon>Gemmatimonadia</taxon>
        <taxon>Gemmatimonadales</taxon>
        <taxon>Gemmatimonadaceae</taxon>
        <taxon>Gemmatirosa</taxon>
    </lineage>
</organism>
<keyword evidence="1" id="KW-0732">Signal</keyword>
<sequence length="160" mass="16318">MKHGHVLVALVLLAARAGAQPSTGDRRTTTEIRIDGFAARTAGAQAGVGIALDAGTYTRLAVVAGAGFERRPGGALVGVQRLEGVGRFHLDPYRQTRHGVYAGGGLALRHAPGGPVRALVVALLGVEGPPRHGMAAAVEAGVGGGARVGVALRSARRQRR</sequence>
<name>W0RL02_9BACT</name>
<dbReference type="HOGENOM" id="CLU_1649693_0_0_0"/>
<dbReference type="KEGG" id="gba:J421_4202"/>
<accession>W0RL02</accession>
<dbReference type="EMBL" id="CP007128">
    <property type="protein sequence ID" value="AHG91739.1"/>
    <property type="molecule type" value="Genomic_DNA"/>
</dbReference>
<dbReference type="InParanoid" id="W0RL02"/>
<keyword evidence="3" id="KW-1185">Reference proteome</keyword>
<dbReference type="RefSeq" id="WP_025413177.1">
    <property type="nucleotide sequence ID" value="NZ_CP007128.1"/>
</dbReference>
<evidence type="ECO:0000256" key="1">
    <source>
        <dbReference type="SAM" id="SignalP"/>
    </source>
</evidence>
<reference evidence="2 3" key="1">
    <citation type="journal article" date="2014" name="Genome Announc.">
        <title>Genome Sequence and Methylome of Soil Bacterium Gemmatirosa kalamazoonensis KBS708T, a Member of the Rarely Cultivated Gemmatimonadetes Phylum.</title>
        <authorList>
            <person name="Debruyn J.M."/>
            <person name="Radosevich M."/>
            <person name="Wommack K.E."/>
            <person name="Polson S.W."/>
            <person name="Hauser L.J."/>
            <person name="Fawaz M.N."/>
            <person name="Korlach J."/>
            <person name="Tsai Y.C."/>
        </authorList>
    </citation>
    <scope>NUCLEOTIDE SEQUENCE [LARGE SCALE GENOMIC DNA]</scope>
    <source>
        <strain evidence="2 3">KBS708</strain>
    </source>
</reference>
<dbReference type="AlphaFoldDB" id="W0RL02"/>